<organism evidence="3 4">
    <name type="scientific">Natribaculum luteum</name>
    <dbReference type="NCBI Taxonomy" id="1586232"/>
    <lineage>
        <taxon>Archaea</taxon>
        <taxon>Methanobacteriati</taxon>
        <taxon>Methanobacteriota</taxon>
        <taxon>Stenosarchaea group</taxon>
        <taxon>Halobacteria</taxon>
        <taxon>Halobacteriales</taxon>
        <taxon>Natrialbaceae</taxon>
        <taxon>Natribaculum</taxon>
    </lineage>
</organism>
<feature type="domain" description="DUF7573" evidence="2">
    <location>
        <begin position="55"/>
        <end position="91"/>
    </location>
</feature>
<feature type="compositionally biased region" description="Basic and acidic residues" evidence="1">
    <location>
        <begin position="20"/>
        <end position="33"/>
    </location>
</feature>
<feature type="region of interest" description="Disordered" evidence="1">
    <location>
        <begin position="1"/>
        <end position="49"/>
    </location>
</feature>
<evidence type="ECO:0000313" key="3">
    <source>
        <dbReference type="EMBL" id="MFC4248539.1"/>
    </source>
</evidence>
<sequence length="91" mass="9826">MTDESTLTDFLEEAGTAAESADRETGREPEEPSQRPQAGEADGRENGERTAVEPATGTYAWGKHTCSACGSSVDRVWRDGDAFVCPACKEW</sequence>
<dbReference type="Pfam" id="PF24458">
    <property type="entry name" value="DUF7573"/>
    <property type="match status" value="1"/>
</dbReference>
<dbReference type="AlphaFoldDB" id="A0ABD5P2K0"/>
<dbReference type="Proteomes" id="UP001595821">
    <property type="component" value="Unassembled WGS sequence"/>
</dbReference>
<protein>
    <recommendedName>
        <fullName evidence="2">DUF7573 domain-containing protein</fullName>
    </recommendedName>
</protein>
<proteinExistence type="predicted"/>
<evidence type="ECO:0000313" key="4">
    <source>
        <dbReference type="Proteomes" id="UP001595821"/>
    </source>
</evidence>
<dbReference type="RefSeq" id="WP_246972861.1">
    <property type="nucleotide sequence ID" value="NZ_CP095397.1"/>
</dbReference>
<name>A0ABD5P2K0_9EURY</name>
<dbReference type="InterPro" id="IPR055995">
    <property type="entry name" value="DUF7573"/>
</dbReference>
<evidence type="ECO:0000259" key="2">
    <source>
        <dbReference type="Pfam" id="PF24458"/>
    </source>
</evidence>
<dbReference type="EMBL" id="JBHSDJ010000124">
    <property type="protein sequence ID" value="MFC4248539.1"/>
    <property type="molecule type" value="Genomic_DNA"/>
</dbReference>
<comment type="caution">
    <text evidence="3">The sequence shown here is derived from an EMBL/GenBank/DDBJ whole genome shotgun (WGS) entry which is preliminary data.</text>
</comment>
<gene>
    <name evidence="3" type="ORF">ACFOZ7_16640</name>
</gene>
<reference evidence="3 4" key="1">
    <citation type="journal article" date="2014" name="Int. J. Syst. Evol. Microbiol.">
        <title>Complete genome sequence of Corynebacterium casei LMG S-19264T (=DSM 44701T), isolated from a smear-ripened cheese.</title>
        <authorList>
            <consortium name="US DOE Joint Genome Institute (JGI-PGF)"/>
            <person name="Walter F."/>
            <person name="Albersmeier A."/>
            <person name="Kalinowski J."/>
            <person name="Ruckert C."/>
        </authorList>
    </citation>
    <scope>NUCLEOTIDE SEQUENCE [LARGE SCALE GENOMIC DNA]</scope>
    <source>
        <strain evidence="3 4">IBRC-M 10912</strain>
    </source>
</reference>
<dbReference type="GeneID" id="71853221"/>
<evidence type="ECO:0000256" key="1">
    <source>
        <dbReference type="SAM" id="MobiDB-lite"/>
    </source>
</evidence>
<accession>A0ABD5P2K0</accession>